<dbReference type="GO" id="GO:0016853">
    <property type="term" value="F:isomerase activity"/>
    <property type="evidence" value="ECO:0007669"/>
    <property type="project" value="UniProtKB-KW"/>
</dbReference>
<sequence length="140" mass="15546">MTTTTTDRNAELLRQAFDHLNARDFEACNALMVEDFAINIAGAPSPRYGLDTWRQGIEMAMQAFPDLRAEVKDCFAAGDRVAVRLVFHGTHTGEFLGIPATGRAVSYDSNEIYRVVDGKIVEEWICSDLASLMRQLTASE</sequence>
<dbReference type="PANTHER" id="PTHR38436:SF1">
    <property type="entry name" value="ESTER CYCLASE"/>
    <property type="match status" value="1"/>
</dbReference>
<name>A0A7Y9LFR3_9ACTN</name>
<dbReference type="GO" id="GO:0030638">
    <property type="term" value="P:polyketide metabolic process"/>
    <property type="evidence" value="ECO:0007669"/>
    <property type="project" value="InterPro"/>
</dbReference>
<dbReference type="SUPFAM" id="SSF54427">
    <property type="entry name" value="NTF2-like"/>
    <property type="match status" value="1"/>
</dbReference>
<proteinExistence type="predicted"/>
<dbReference type="Proteomes" id="UP000569914">
    <property type="component" value="Unassembled WGS sequence"/>
</dbReference>
<dbReference type="PANTHER" id="PTHR38436">
    <property type="entry name" value="POLYKETIDE CYCLASE SNOAL-LIKE DOMAIN"/>
    <property type="match status" value="1"/>
</dbReference>
<reference evidence="1 2" key="1">
    <citation type="submission" date="2020-07" db="EMBL/GenBank/DDBJ databases">
        <title>Sequencing the genomes of 1000 actinobacteria strains.</title>
        <authorList>
            <person name="Klenk H.-P."/>
        </authorList>
    </citation>
    <scope>NUCLEOTIDE SEQUENCE [LARGE SCALE GENOMIC DNA]</scope>
    <source>
        <strain evidence="1 2">DSM 22083</strain>
    </source>
</reference>
<dbReference type="InterPro" id="IPR032710">
    <property type="entry name" value="NTF2-like_dom_sf"/>
</dbReference>
<dbReference type="EMBL" id="JACCBU010000001">
    <property type="protein sequence ID" value="NYE74386.1"/>
    <property type="molecule type" value="Genomic_DNA"/>
</dbReference>
<dbReference type="Pfam" id="PF07366">
    <property type="entry name" value="SnoaL"/>
    <property type="match status" value="1"/>
</dbReference>
<accession>A0A7Y9LFR3</accession>
<dbReference type="RefSeq" id="WP_179756648.1">
    <property type="nucleotide sequence ID" value="NZ_JACCBU010000001.1"/>
</dbReference>
<gene>
    <name evidence="1" type="ORF">BKA15_005715</name>
</gene>
<protein>
    <submittedName>
        <fullName evidence="1">Steroid delta-isomerase-like uncharacterized protein</fullName>
    </submittedName>
</protein>
<keyword evidence="2" id="KW-1185">Reference proteome</keyword>
<evidence type="ECO:0000313" key="2">
    <source>
        <dbReference type="Proteomes" id="UP000569914"/>
    </source>
</evidence>
<evidence type="ECO:0000313" key="1">
    <source>
        <dbReference type="EMBL" id="NYE74386.1"/>
    </source>
</evidence>
<dbReference type="Gene3D" id="3.10.450.50">
    <property type="match status" value="1"/>
</dbReference>
<dbReference type="AlphaFoldDB" id="A0A7Y9LFR3"/>
<keyword evidence="1" id="KW-0413">Isomerase</keyword>
<comment type="caution">
    <text evidence="1">The sequence shown here is derived from an EMBL/GenBank/DDBJ whole genome shotgun (WGS) entry which is preliminary data.</text>
</comment>
<dbReference type="InterPro" id="IPR009959">
    <property type="entry name" value="Cyclase_SnoaL-like"/>
</dbReference>
<organism evidence="1 2">
    <name type="scientific">Microlunatus parietis</name>
    <dbReference type="NCBI Taxonomy" id="682979"/>
    <lineage>
        <taxon>Bacteria</taxon>
        <taxon>Bacillati</taxon>
        <taxon>Actinomycetota</taxon>
        <taxon>Actinomycetes</taxon>
        <taxon>Propionibacteriales</taxon>
        <taxon>Propionibacteriaceae</taxon>
        <taxon>Microlunatus</taxon>
    </lineage>
</organism>